<accession>A0A1T0CJQ5</accession>
<evidence type="ECO:0000256" key="4">
    <source>
        <dbReference type="PIRSR" id="PIRSR005211-1"/>
    </source>
</evidence>
<dbReference type="InterPro" id="IPR000073">
    <property type="entry name" value="AB_hydrolase_1"/>
</dbReference>
<dbReference type="EMBL" id="MUYT01000002">
    <property type="protein sequence ID" value="OOS22598.1"/>
    <property type="molecule type" value="Genomic_DNA"/>
</dbReference>
<dbReference type="AlphaFoldDB" id="A0A1T0CJQ5"/>
<dbReference type="Proteomes" id="UP000191094">
    <property type="component" value="Unassembled WGS sequence"/>
</dbReference>
<feature type="active site" description="Charge relay system" evidence="4">
    <location>
        <position position="302"/>
    </location>
</feature>
<dbReference type="STRING" id="90241.B0682_01940"/>
<dbReference type="GO" id="GO:0047372">
    <property type="term" value="F:monoacylglycerol lipase activity"/>
    <property type="evidence" value="ECO:0007669"/>
    <property type="project" value="TreeGrafter"/>
</dbReference>
<organism evidence="6 7">
    <name type="scientific">Lwoffella lincolnii</name>
    <dbReference type="NCBI Taxonomy" id="90241"/>
    <lineage>
        <taxon>Bacteria</taxon>
        <taxon>Pseudomonadati</taxon>
        <taxon>Pseudomonadota</taxon>
        <taxon>Gammaproteobacteria</taxon>
        <taxon>Moraxellales</taxon>
        <taxon>Moraxellaceae</taxon>
        <taxon>Lwoffella</taxon>
    </lineage>
</organism>
<evidence type="ECO:0000256" key="3">
    <source>
        <dbReference type="ARBA" id="ARBA00022801"/>
    </source>
</evidence>
<dbReference type="PROSITE" id="PS01133">
    <property type="entry name" value="UPF0017"/>
    <property type="match status" value="1"/>
</dbReference>
<comment type="similarity">
    <text evidence="1">Belongs to the AB hydrolase superfamily. AB hydrolase 4 family.</text>
</comment>
<keyword evidence="7" id="KW-1185">Reference proteome</keyword>
<feature type="active site" description="Charge relay system" evidence="4">
    <location>
        <position position="153"/>
    </location>
</feature>
<dbReference type="Gene3D" id="3.40.50.1820">
    <property type="entry name" value="alpha/beta hydrolase"/>
    <property type="match status" value="1"/>
</dbReference>
<keyword evidence="2" id="KW-0719">Serine esterase</keyword>
<dbReference type="InterPro" id="IPR000952">
    <property type="entry name" value="AB_hydrolase_4_CS"/>
</dbReference>
<reference evidence="6 7" key="1">
    <citation type="submission" date="2017-02" db="EMBL/GenBank/DDBJ databases">
        <title>Draft genome sequence of Moraxella lincolnii CCUG 9405T type strain.</title>
        <authorList>
            <person name="Salva-Serra F."/>
            <person name="Engstrom-Jakobsson H."/>
            <person name="Thorell K."/>
            <person name="Jaen-Luchoro D."/>
            <person name="Gonzales-Siles L."/>
            <person name="Karlsson R."/>
            <person name="Yazdan S."/>
            <person name="Boulund F."/>
            <person name="Johnning A."/>
            <person name="Engstrand L."/>
            <person name="Kristiansson E."/>
            <person name="Moore E."/>
        </authorList>
    </citation>
    <scope>NUCLEOTIDE SEQUENCE [LARGE SCALE GENOMIC DNA]</scope>
    <source>
        <strain evidence="6 7">CCUG 9405</strain>
    </source>
</reference>
<dbReference type="PIRSF" id="PIRSF005211">
    <property type="entry name" value="Ab_hydro_YheT"/>
    <property type="match status" value="1"/>
</dbReference>
<evidence type="ECO:0000313" key="7">
    <source>
        <dbReference type="Proteomes" id="UP000191094"/>
    </source>
</evidence>
<name>A0A1T0CJQ5_9GAMM</name>
<evidence type="ECO:0000259" key="5">
    <source>
        <dbReference type="Pfam" id="PF00561"/>
    </source>
</evidence>
<feature type="domain" description="AB hydrolase-1" evidence="5">
    <location>
        <begin position="75"/>
        <end position="306"/>
    </location>
</feature>
<dbReference type="Pfam" id="PF00561">
    <property type="entry name" value="Abhydrolase_1"/>
    <property type="match status" value="1"/>
</dbReference>
<comment type="caution">
    <text evidence="6">The sequence shown here is derived from an EMBL/GenBank/DDBJ whole genome shotgun (WGS) entry which is preliminary data.</text>
</comment>
<keyword evidence="3 6" id="KW-0378">Hydrolase</keyword>
<protein>
    <submittedName>
        <fullName evidence="6">Alpha/beta hydrolase</fullName>
    </submittedName>
</protein>
<evidence type="ECO:0000313" key="6">
    <source>
        <dbReference type="EMBL" id="OOS22598.1"/>
    </source>
</evidence>
<proteinExistence type="inferred from homology"/>
<evidence type="ECO:0000256" key="2">
    <source>
        <dbReference type="ARBA" id="ARBA00022487"/>
    </source>
</evidence>
<dbReference type="GO" id="GO:0034338">
    <property type="term" value="F:short-chain carboxylesterase activity"/>
    <property type="evidence" value="ECO:0007669"/>
    <property type="project" value="TreeGrafter"/>
</dbReference>
<dbReference type="OrthoDB" id="332676at2"/>
<dbReference type="InterPro" id="IPR050960">
    <property type="entry name" value="AB_hydrolase_4_sf"/>
</dbReference>
<feature type="active site" description="Charge relay system" evidence="4">
    <location>
        <position position="276"/>
    </location>
</feature>
<dbReference type="PANTHER" id="PTHR10794">
    <property type="entry name" value="ABHYDROLASE DOMAIN-CONTAINING PROTEIN"/>
    <property type="match status" value="1"/>
</dbReference>
<dbReference type="SUPFAM" id="SSF53474">
    <property type="entry name" value="alpha/beta-Hydrolases"/>
    <property type="match status" value="1"/>
</dbReference>
<evidence type="ECO:0000256" key="1">
    <source>
        <dbReference type="ARBA" id="ARBA00010884"/>
    </source>
</evidence>
<dbReference type="InterPro" id="IPR012020">
    <property type="entry name" value="ABHD4"/>
</dbReference>
<gene>
    <name evidence="6" type="ORF">B0682_01940</name>
</gene>
<sequence length="336" mass="37689">MISAPAHPQHFTVQPFTPPFWLANPHLQTILPKFLVKYQPNYRRELIKDSLDESQIAYDFVDAHDEQLAGKYQKPLVILFHGLEGSSNSHYAKSLAYAVKEQGWHYVVVHFRSCGGIPVAGNVFYNAGDTSELVHALTQLSNRYQHLYAVGMSLGGNVLAKYMGEYGDKAVCGAAAVVSAPVDLASSAIAMERLMGRRIYTPYLLNPLVKKALENSLSSEEMRAVRTSSRISDFDQIFTAPRHGYRSVNDYYRHASSLPYLIDIVKPTIIITAKDDPFLGMTARQSDVSESVLLLDTEHGGHMGYLRYLPHHKPRLDVSWLPDTIVEFFNAQMTGR</sequence>
<dbReference type="PANTHER" id="PTHR10794:SF94">
    <property type="entry name" value="ESTERASE YHET-RELATED"/>
    <property type="match status" value="1"/>
</dbReference>
<dbReference type="InterPro" id="IPR029058">
    <property type="entry name" value="AB_hydrolase_fold"/>
</dbReference>